<dbReference type="Gene3D" id="3.30.565.10">
    <property type="entry name" value="Histidine kinase-like ATPase, C-terminal domain"/>
    <property type="match status" value="1"/>
</dbReference>
<gene>
    <name evidence="5" type="ORF">DR864_22950</name>
</gene>
<dbReference type="AlphaFoldDB" id="A0A344TP26"/>
<keyword evidence="2" id="KW-0812">Transmembrane</keyword>
<protein>
    <recommendedName>
        <fullName evidence="7">Two component regulator propeller</fullName>
    </recommendedName>
</protein>
<dbReference type="CDD" id="cd16917">
    <property type="entry name" value="HATPase_UhpB-NarQ-NarX-like"/>
    <property type="match status" value="1"/>
</dbReference>
<evidence type="ECO:0008006" key="7">
    <source>
        <dbReference type="Google" id="ProtNLM"/>
    </source>
</evidence>
<dbReference type="Gene3D" id="2.60.40.10">
    <property type="entry name" value="Immunoglobulins"/>
    <property type="match status" value="1"/>
</dbReference>
<proteinExistence type="predicted"/>
<dbReference type="InterPro" id="IPR011110">
    <property type="entry name" value="Reg_prop"/>
</dbReference>
<dbReference type="InterPro" id="IPR013783">
    <property type="entry name" value="Ig-like_fold"/>
</dbReference>
<dbReference type="GO" id="GO:0046983">
    <property type="term" value="F:protein dimerization activity"/>
    <property type="evidence" value="ECO:0007669"/>
    <property type="project" value="InterPro"/>
</dbReference>
<dbReference type="PROSITE" id="PS51257">
    <property type="entry name" value="PROKAR_LIPOPROTEIN"/>
    <property type="match status" value="1"/>
</dbReference>
<dbReference type="PANTHER" id="PTHR43547">
    <property type="entry name" value="TWO-COMPONENT HISTIDINE KINASE"/>
    <property type="match status" value="1"/>
</dbReference>
<dbReference type="Proteomes" id="UP000251993">
    <property type="component" value="Chromosome"/>
</dbReference>
<sequence>MKKNKPLSFSVYKSLIFSFLGVLLACGQRADSKREQPSLKIYPAKLRQIALDTMPPSETLPIGKIETLPLGKPAEVSLPNYTKPIKWKTVKVGNPIVYTLGLGSMPSPTKVPAIHKPFRAGKPQINPAKPPYSKDHNPFSFTIFGLKEGLVENQIHQIFQDKKGNLWMGSYNGVSKYDGHTFENYSQKEGLADNFYQCGLEDHEGNIWLCFRGGVTKFDGTYFTNYTTKEGLSHNTIEAIREDSKGNLWFGSVGGGVSMLEPKRHTFTHFGPKQGMGADVYGIIEDKKGNMWFATYDAGLVKYDFKSFSRFGYAQGLPYNVIMDLKEDRSGNIWLAMWTGVTRFDGTHFHHLTGNHERYTSKISIDNDNNVWFGAQPGGVYKIDNARANITKITTQEGLPNDYVMCSLADKDNNLWFGTNDGLVKYSQLVHNLTPKNGLIAAEIACVLKDRTQNIWVGTYNGGISKIDFGTQKIRNFSPKEGLSDADITSMMQDKAGNIWCGANYSTMFRLNADGKTITHFRDSGSYIVCIFEDGAGNIWYSSRDKNGVFRINGNTNTVTRFDMKQGLPQHQVVRIWQDSGGNMWFCTFNGASRLDKNGRLLSNFTEKEGFRLSVVESIAEDKYGNFWFSDIATGITHLNLKNKTFIHFTEKEGLSNNTVFGILKDPSGNLWFNTRNGLSKLSSEVVRQLASNEPLSKPIYFKNYDSEQGYLGFGAGRFDIVQDSTGKIWLPMVDRLTIFDPKEETLKNDKPNVELSKVKLFNESVVWAKDTTYVLKNGLIVDDFHFESLSKWNNIPEKLQLSYDNNYLNFEFVGINTNTPQKMIYQYTLEGLEKTWSVPSARSEASYGNLPPGNYTFKVKGMNSDGNWSAETAYAFSIRPPLWQTWWAYLLYLVVISTLVYYYFIQRVQNRLKKIRELEQIRTRISSNLHDEVGSILSGLAMQSEMLAITSLSSEKDTLMEISHMSHEAMERMRDTVWAIDSRKDRYENLIDRMRAFAEKNLHLKNINHTFRLELEDAKRFIDPEKRQNIYLIFKEAITNICKHADAKRVSILFKQEKNGLYLLIHDDGAQKPITNSDGLGLNNMKMRAKNIGAALTISYDKGFKVELVMG</sequence>
<dbReference type="Pfam" id="PF07730">
    <property type="entry name" value="HisKA_3"/>
    <property type="match status" value="1"/>
</dbReference>
<dbReference type="Pfam" id="PF07495">
    <property type="entry name" value="Y_Y_Y"/>
    <property type="match status" value="1"/>
</dbReference>
<dbReference type="InterPro" id="IPR011123">
    <property type="entry name" value="Y_Y_Y"/>
</dbReference>
<dbReference type="RefSeq" id="WP_114069160.1">
    <property type="nucleotide sequence ID" value="NZ_CP030850.1"/>
</dbReference>
<dbReference type="Gene3D" id="2.130.10.10">
    <property type="entry name" value="YVTN repeat-like/Quinoprotein amine dehydrogenase"/>
    <property type="match status" value="4"/>
</dbReference>
<dbReference type="KEGG" id="run:DR864_22950"/>
<dbReference type="InterPro" id="IPR036890">
    <property type="entry name" value="HATPase_C_sf"/>
</dbReference>
<feature type="transmembrane region" description="Helical" evidence="2">
    <location>
        <begin position="887"/>
        <end position="906"/>
    </location>
</feature>
<keyword evidence="1" id="KW-0597">Phosphoprotein</keyword>
<dbReference type="GO" id="GO:0016020">
    <property type="term" value="C:membrane"/>
    <property type="evidence" value="ECO:0007669"/>
    <property type="project" value="InterPro"/>
</dbReference>
<keyword evidence="2" id="KW-0472">Membrane</keyword>
<dbReference type="EMBL" id="CP030850">
    <property type="protein sequence ID" value="AXE20397.1"/>
    <property type="molecule type" value="Genomic_DNA"/>
</dbReference>
<feature type="domain" description="Signal transduction histidine kinase subgroup 3 dimerisation and phosphoacceptor" evidence="4">
    <location>
        <begin position="923"/>
        <end position="982"/>
    </location>
</feature>
<evidence type="ECO:0000256" key="1">
    <source>
        <dbReference type="ARBA" id="ARBA00022553"/>
    </source>
</evidence>
<evidence type="ECO:0000256" key="2">
    <source>
        <dbReference type="SAM" id="Phobius"/>
    </source>
</evidence>
<organism evidence="5 6">
    <name type="scientific">Runella rosea</name>
    <dbReference type="NCBI Taxonomy" id="2259595"/>
    <lineage>
        <taxon>Bacteria</taxon>
        <taxon>Pseudomonadati</taxon>
        <taxon>Bacteroidota</taxon>
        <taxon>Cytophagia</taxon>
        <taxon>Cytophagales</taxon>
        <taxon>Spirosomataceae</taxon>
        <taxon>Runella</taxon>
    </lineage>
</organism>
<dbReference type="PANTHER" id="PTHR43547:SF2">
    <property type="entry name" value="HYBRID SIGNAL TRANSDUCTION HISTIDINE KINASE C"/>
    <property type="match status" value="1"/>
</dbReference>
<evidence type="ECO:0000259" key="4">
    <source>
        <dbReference type="Pfam" id="PF07730"/>
    </source>
</evidence>
<accession>A0A344TP26</accession>
<reference evidence="5 6" key="1">
    <citation type="submission" date="2018-07" db="EMBL/GenBank/DDBJ databases">
        <title>Genome sequencing of Runella.</title>
        <authorList>
            <person name="Baek M.-G."/>
            <person name="Yi H."/>
        </authorList>
    </citation>
    <scope>NUCLEOTIDE SEQUENCE [LARGE SCALE GENOMIC DNA]</scope>
    <source>
        <strain evidence="5 6">HYN0085</strain>
    </source>
</reference>
<keyword evidence="6" id="KW-1185">Reference proteome</keyword>
<dbReference type="GO" id="GO:0000155">
    <property type="term" value="F:phosphorelay sensor kinase activity"/>
    <property type="evidence" value="ECO:0007669"/>
    <property type="project" value="InterPro"/>
</dbReference>
<name>A0A344TP26_9BACT</name>
<evidence type="ECO:0000313" key="6">
    <source>
        <dbReference type="Proteomes" id="UP000251993"/>
    </source>
</evidence>
<dbReference type="Pfam" id="PF07494">
    <property type="entry name" value="Reg_prop"/>
    <property type="match status" value="6"/>
</dbReference>
<evidence type="ECO:0000259" key="3">
    <source>
        <dbReference type="Pfam" id="PF07495"/>
    </source>
</evidence>
<dbReference type="OrthoDB" id="9806995at2"/>
<evidence type="ECO:0000313" key="5">
    <source>
        <dbReference type="EMBL" id="AXE20397.1"/>
    </source>
</evidence>
<dbReference type="Gene3D" id="1.20.5.1930">
    <property type="match status" value="1"/>
</dbReference>
<keyword evidence="2" id="KW-1133">Transmembrane helix</keyword>
<dbReference type="InterPro" id="IPR011712">
    <property type="entry name" value="Sig_transdc_His_kin_sub3_dim/P"/>
</dbReference>
<dbReference type="SUPFAM" id="SSF63829">
    <property type="entry name" value="Calcium-dependent phosphotriesterase"/>
    <property type="match status" value="3"/>
</dbReference>
<feature type="domain" description="Two component regulator three Y" evidence="3">
    <location>
        <begin position="819"/>
        <end position="879"/>
    </location>
</feature>
<dbReference type="SUPFAM" id="SSF55874">
    <property type="entry name" value="ATPase domain of HSP90 chaperone/DNA topoisomerase II/histidine kinase"/>
    <property type="match status" value="1"/>
</dbReference>
<dbReference type="InterPro" id="IPR015943">
    <property type="entry name" value="WD40/YVTN_repeat-like_dom_sf"/>
</dbReference>